<evidence type="ECO:0000259" key="2">
    <source>
        <dbReference type="Pfam" id="PF03807"/>
    </source>
</evidence>
<sequence length="255" mass="26084">MLELLHYCEIRNNIFQDGRFFKANPWGTYQSKPFAAMSSDTRKEIIMKVSVIGTGSMGRGFAARLVKAGHSVGLMGRDAAKAAEVAKAVGAAAVGASDAAKADAIVLAVPYDNAVAALKALGDLDGVPVIDITNPLTADYMGLTIGHTTSAAEEIARAVPGALLVKGFNTVFAEVLASGRKAEGGRDVPAFLASDSADAKAVAAELARSMGFAVVDAGGLGNARYLEALAGLNIYLGYGAGLGTAITPVWLPLAA</sequence>
<accession>A0A212LQ61</accession>
<dbReference type="AlphaFoldDB" id="A0A212LQ61"/>
<feature type="domain" description="Pyrroline-5-carboxylate reductase catalytic N-terminal" evidence="2">
    <location>
        <begin position="48"/>
        <end position="135"/>
    </location>
</feature>
<dbReference type="InterPro" id="IPR036291">
    <property type="entry name" value="NAD(P)-bd_dom_sf"/>
</dbReference>
<reference evidence="3" key="1">
    <citation type="submission" date="2016-08" db="EMBL/GenBank/DDBJ databases">
        <authorList>
            <person name="Seilhamer J.J."/>
        </authorList>
    </citation>
    <scope>NUCLEOTIDE SEQUENCE</scope>
    <source>
        <strain evidence="3">86</strain>
    </source>
</reference>
<dbReference type="InterPro" id="IPR051267">
    <property type="entry name" value="STEAP_metalloreductase"/>
</dbReference>
<dbReference type="PANTHER" id="PTHR14239">
    <property type="entry name" value="DUDULIN-RELATED"/>
    <property type="match status" value="1"/>
</dbReference>
<proteinExistence type="predicted"/>
<name>A0A212LQ61_9HYPH</name>
<dbReference type="Gene3D" id="3.40.50.720">
    <property type="entry name" value="NAD(P)-binding Rossmann-like Domain"/>
    <property type="match status" value="1"/>
</dbReference>
<organism evidence="3">
    <name type="scientific">uncultured Pleomorphomonas sp</name>
    <dbReference type="NCBI Taxonomy" id="442121"/>
    <lineage>
        <taxon>Bacteria</taxon>
        <taxon>Pseudomonadati</taxon>
        <taxon>Pseudomonadota</taxon>
        <taxon>Alphaproteobacteria</taxon>
        <taxon>Hyphomicrobiales</taxon>
        <taxon>Pleomorphomonadaceae</taxon>
        <taxon>Pleomorphomonas</taxon>
        <taxon>environmental samples</taxon>
    </lineage>
</organism>
<protein>
    <submittedName>
        <fullName evidence="3">NADP oxidoreductase coenzyme F420-dependent</fullName>
    </submittedName>
</protein>
<dbReference type="EMBL" id="FMJD01000013">
    <property type="protein sequence ID" value="SCM79559.1"/>
    <property type="molecule type" value="Genomic_DNA"/>
</dbReference>
<dbReference type="InterPro" id="IPR028939">
    <property type="entry name" value="P5C_Rdtase_cat_N"/>
</dbReference>
<evidence type="ECO:0000313" key="3">
    <source>
        <dbReference type="EMBL" id="SCM79559.1"/>
    </source>
</evidence>
<gene>
    <name evidence="3" type="ORF">KL86PLE_90503</name>
</gene>
<evidence type="ECO:0000256" key="1">
    <source>
        <dbReference type="ARBA" id="ARBA00023002"/>
    </source>
</evidence>
<keyword evidence="1" id="KW-0560">Oxidoreductase</keyword>
<dbReference type="SUPFAM" id="SSF51735">
    <property type="entry name" value="NAD(P)-binding Rossmann-fold domains"/>
    <property type="match status" value="1"/>
</dbReference>
<dbReference type="Pfam" id="PF03807">
    <property type="entry name" value="F420_oxidored"/>
    <property type="match status" value="1"/>
</dbReference>
<dbReference type="PANTHER" id="PTHR14239:SF10">
    <property type="entry name" value="REDUCTASE"/>
    <property type="match status" value="1"/>
</dbReference>
<dbReference type="GO" id="GO:0016491">
    <property type="term" value="F:oxidoreductase activity"/>
    <property type="evidence" value="ECO:0007669"/>
    <property type="project" value="UniProtKB-KW"/>
</dbReference>